<keyword evidence="2" id="KW-1185">Reference proteome</keyword>
<dbReference type="EMBL" id="JACXAI010000026">
    <property type="protein sequence ID" value="MBD1382150.1"/>
    <property type="molecule type" value="Genomic_DNA"/>
</dbReference>
<dbReference type="PANTHER" id="PTHR37507">
    <property type="entry name" value="SPORULATION PROTEIN YDCC"/>
    <property type="match status" value="1"/>
</dbReference>
<dbReference type="PANTHER" id="PTHR37507:SF2">
    <property type="entry name" value="SPORULATION PROTEIN YDCC"/>
    <property type="match status" value="1"/>
</dbReference>
<evidence type="ECO:0000313" key="2">
    <source>
        <dbReference type="Proteomes" id="UP000626844"/>
    </source>
</evidence>
<sequence>MLEDNVSGLNRAYQWSRTSGFFLLKRHLIKKGLKKVRKSFVLLLVGLLVVLLAACGEKSQADVVKALNKKVEELTGNKTKAKMTLQTGSEPQVYDVEIWHKEPAYYRVNLKNTEKDQSQMILRNDEGVFVLTPALNKSFRFQSEWPQNSSQAYLYESLVKDIKEDPEAKFKATEDQYVFETKTNYQNNQMLPIQEIAFNKKDLSPKYVKVMDADRNPLVVVEFSEFEFNPSFDKDAFDTQKNMSYAQLEVPANASAENEPFAVKYPTNLPDGVKKVEEKEVSTDGGERVVILYGGEKNFTLIQEKVKIAAPASTSTYVSGGEPANLGFTVGVLTEQSLTWSQDGVEYMIASEELSQEEMIMVAQSVEGQSAK</sequence>
<comment type="caution">
    <text evidence="1">The sequence shown here is derived from an EMBL/GenBank/DDBJ whole genome shotgun (WGS) entry which is preliminary data.</text>
</comment>
<proteinExistence type="predicted"/>
<evidence type="ECO:0000313" key="1">
    <source>
        <dbReference type="EMBL" id="MBD1382150.1"/>
    </source>
</evidence>
<gene>
    <name evidence="1" type="ORF">IC621_18165</name>
</gene>
<protein>
    <submittedName>
        <fullName evidence="1">Outer membrane lipoprotein carrier protein LolA</fullName>
    </submittedName>
</protein>
<reference evidence="1" key="1">
    <citation type="submission" date="2020-09" db="EMBL/GenBank/DDBJ databases">
        <title>A novel bacterium of genus Bacillus, isolated from South China Sea.</title>
        <authorList>
            <person name="Huang H."/>
            <person name="Mo K."/>
            <person name="Hu Y."/>
        </authorList>
    </citation>
    <scope>NUCLEOTIDE SEQUENCE</scope>
    <source>
        <strain evidence="1">IB182487</strain>
    </source>
</reference>
<keyword evidence="1" id="KW-0449">Lipoprotein</keyword>
<dbReference type="Proteomes" id="UP000626844">
    <property type="component" value="Unassembled WGS sequence"/>
</dbReference>
<dbReference type="Gene3D" id="2.50.20.10">
    <property type="entry name" value="Lipoprotein localisation LolA/LolB/LppX"/>
    <property type="match status" value="1"/>
</dbReference>
<dbReference type="InterPro" id="IPR029046">
    <property type="entry name" value="LolA/LolB/LppX"/>
</dbReference>
<dbReference type="AlphaFoldDB" id="A0A926NJD1"/>
<organism evidence="1 2">
    <name type="scientific">Metabacillus arenae</name>
    <dbReference type="NCBI Taxonomy" id="2771434"/>
    <lineage>
        <taxon>Bacteria</taxon>
        <taxon>Bacillati</taxon>
        <taxon>Bacillota</taxon>
        <taxon>Bacilli</taxon>
        <taxon>Bacillales</taxon>
        <taxon>Bacillaceae</taxon>
        <taxon>Metabacillus</taxon>
    </lineage>
</organism>
<dbReference type="SUPFAM" id="SSF89392">
    <property type="entry name" value="Prokaryotic lipoproteins and lipoprotein localization factors"/>
    <property type="match status" value="1"/>
</dbReference>
<accession>A0A926NJD1</accession>
<name>A0A926NJD1_9BACI</name>
<dbReference type="InterPro" id="IPR052944">
    <property type="entry name" value="Sporulation_related"/>
</dbReference>